<dbReference type="Proteomes" id="UP000001064">
    <property type="component" value="Unassembled WGS sequence"/>
</dbReference>
<dbReference type="RefSeq" id="XP_003285066.1">
    <property type="nucleotide sequence ID" value="XM_003285018.1"/>
</dbReference>
<dbReference type="EMBL" id="GL870977">
    <property type="protein sequence ID" value="EGC38405.1"/>
    <property type="molecule type" value="Genomic_DNA"/>
</dbReference>
<evidence type="ECO:0000313" key="4">
    <source>
        <dbReference type="Proteomes" id="UP000001064"/>
    </source>
</evidence>
<evidence type="ECO:0000256" key="2">
    <source>
        <dbReference type="SAM" id="SignalP"/>
    </source>
</evidence>
<feature type="compositionally biased region" description="Polar residues" evidence="1">
    <location>
        <begin position="170"/>
        <end position="180"/>
    </location>
</feature>
<dbReference type="STRING" id="5786.F0ZCE0"/>
<name>F0ZCE0_DICPU</name>
<dbReference type="AlphaFoldDB" id="F0ZCE0"/>
<sequence length="203" mass="22587">MKFIYSFLILICISIITVKSQEENKFNYFQIKKDGDPESCRTHEEGDYALVELFECKRGCQGYIRIIPKFLLNEYLFYFSQFTECPDTIQPITFECIDPSNDFIKIGSSGFSVLCSTNKNITTPTPSETPTITETPSNTPSVTPNETTTPKPTVSNTPTPSPTPKPTETASNNPTESPAGNGSHKLSIYLSSLLVFLIISMLL</sequence>
<dbReference type="InParanoid" id="F0ZCE0"/>
<feature type="signal peptide" evidence="2">
    <location>
        <begin position="1"/>
        <end position="20"/>
    </location>
</feature>
<accession>F0ZCE0</accession>
<keyword evidence="2" id="KW-0732">Signal</keyword>
<reference evidence="4" key="1">
    <citation type="journal article" date="2011" name="Genome Biol.">
        <title>Comparative genomics of the social amoebae Dictyostelium discoideum and Dictyostelium purpureum.</title>
        <authorList>
            <consortium name="US DOE Joint Genome Institute (JGI-PGF)"/>
            <person name="Sucgang R."/>
            <person name="Kuo A."/>
            <person name="Tian X."/>
            <person name="Salerno W."/>
            <person name="Parikh A."/>
            <person name="Feasley C.L."/>
            <person name="Dalin E."/>
            <person name="Tu H."/>
            <person name="Huang E."/>
            <person name="Barry K."/>
            <person name="Lindquist E."/>
            <person name="Shapiro H."/>
            <person name="Bruce D."/>
            <person name="Schmutz J."/>
            <person name="Salamov A."/>
            <person name="Fey P."/>
            <person name="Gaudet P."/>
            <person name="Anjard C."/>
            <person name="Babu M.M."/>
            <person name="Basu S."/>
            <person name="Bushmanova Y."/>
            <person name="van der Wel H."/>
            <person name="Katoh-Kurasawa M."/>
            <person name="Dinh C."/>
            <person name="Coutinho P.M."/>
            <person name="Saito T."/>
            <person name="Elias M."/>
            <person name="Schaap P."/>
            <person name="Kay R.R."/>
            <person name="Henrissat B."/>
            <person name="Eichinger L."/>
            <person name="Rivero F."/>
            <person name="Putnam N.H."/>
            <person name="West C.M."/>
            <person name="Loomis W.F."/>
            <person name="Chisholm R.L."/>
            <person name="Shaulsky G."/>
            <person name="Strassmann J.E."/>
            <person name="Queller D.C."/>
            <person name="Kuspa A."/>
            <person name="Grigoriev I.V."/>
        </authorList>
    </citation>
    <scope>NUCLEOTIDE SEQUENCE [LARGE SCALE GENOMIC DNA]</scope>
    <source>
        <strain evidence="4">QSDP1</strain>
    </source>
</reference>
<feature type="region of interest" description="Disordered" evidence="1">
    <location>
        <begin position="122"/>
        <end position="182"/>
    </location>
</feature>
<feature type="chain" id="PRO_5003262317" evidence="2">
    <location>
        <begin position="21"/>
        <end position="203"/>
    </location>
</feature>
<evidence type="ECO:0000256" key="1">
    <source>
        <dbReference type="SAM" id="MobiDB-lite"/>
    </source>
</evidence>
<keyword evidence="4" id="KW-1185">Reference proteome</keyword>
<proteinExistence type="predicted"/>
<dbReference type="eggNOG" id="ENOG502RINX">
    <property type="taxonomic scope" value="Eukaryota"/>
</dbReference>
<evidence type="ECO:0000313" key="3">
    <source>
        <dbReference type="EMBL" id="EGC38405.1"/>
    </source>
</evidence>
<feature type="compositionally biased region" description="Low complexity" evidence="1">
    <location>
        <begin position="122"/>
        <end position="158"/>
    </location>
</feature>
<dbReference type="VEuPathDB" id="AmoebaDB:DICPUDRAFT_148939"/>
<dbReference type="GeneID" id="10502130"/>
<organism evidence="3 4">
    <name type="scientific">Dictyostelium purpureum</name>
    <name type="common">Slime mold</name>
    <dbReference type="NCBI Taxonomy" id="5786"/>
    <lineage>
        <taxon>Eukaryota</taxon>
        <taxon>Amoebozoa</taxon>
        <taxon>Evosea</taxon>
        <taxon>Eumycetozoa</taxon>
        <taxon>Dictyostelia</taxon>
        <taxon>Dictyosteliales</taxon>
        <taxon>Dictyosteliaceae</taxon>
        <taxon>Dictyostelium</taxon>
    </lineage>
</organism>
<protein>
    <submittedName>
        <fullName evidence="3">Uncharacterized protein</fullName>
    </submittedName>
</protein>
<dbReference type="FunCoup" id="F0ZCE0">
    <property type="interactions" value="723"/>
</dbReference>
<gene>
    <name evidence="3" type="ORF">DICPUDRAFT_148939</name>
</gene>
<dbReference type="KEGG" id="dpp:DICPUDRAFT_148939"/>